<name>A0A0E9TYK7_ANGAN</name>
<dbReference type="AlphaFoldDB" id="A0A0E9TYK7"/>
<reference evidence="1" key="2">
    <citation type="journal article" date="2015" name="Fish Shellfish Immunol.">
        <title>Early steps in the European eel (Anguilla anguilla)-Vibrio vulnificus interaction in the gills: Role of the RtxA13 toxin.</title>
        <authorList>
            <person name="Callol A."/>
            <person name="Pajuelo D."/>
            <person name="Ebbesson L."/>
            <person name="Teles M."/>
            <person name="MacKenzie S."/>
            <person name="Amaro C."/>
        </authorList>
    </citation>
    <scope>NUCLEOTIDE SEQUENCE</scope>
</reference>
<protein>
    <submittedName>
        <fullName evidence="1">Uncharacterized protein</fullName>
    </submittedName>
</protein>
<organism evidence="1">
    <name type="scientific">Anguilla anguilla</name>
    <name type="common">European freshwater eel</name>
    <name type="synonym">Muraena anguilla</name>
    <dbReference type="NCBI Taxonomy" id="7936"/>
    <lineage>
        <taxon>Eukaryota</taxon>
        <taxon>Metazoa</taxon>
        <taxon>Chordata</taxon>
        <taxon>Craniata</taxon>
        <taxon>Vertebrata</taxon>
        <taxon>Euteleostomi</taxon>
        <taxon>Actinopterygii</taxon>
        <taxon>Neopterygii</taxon>
        <taxon>Teleostei</taxon>
        <taxon>Anguilliformes</taxon>
        <taxon>Anguillidae</taxon>
        <taxon>Anguilla</taxon>
    </lineage>
</organism>
<proteinExistence type="predicted"/>
<dbReference type="EMBL" id="GBXM01050784">
    <property type="protein sequence ID" value="JAH57793.1"/>
    <property type="molecule type" value="Transcribed_RNA"/>
</dbReference>
<accession>A0A0E9TYK7</accession>
<evidence type="ECO:0000313" key="1">
    <source>
        <dbReference type="EMBL" id="JAH57793.1"/>
    </source>
</evidence>
<reference evidence="1" key="1">
    <citation type="submission" date="2014-11" db="EMBL/GenBank/DDBJ databases">
        <authorList>
            <person name="Amaro Gonzalez C."/>
        </authorList>
    </citation>
    <scope>NUCLEOTIDE SEQUENCE</scope>
</reference>
<sequence>MCLIAMFIRIMLIHKPDGSVSAVCFQAQVVCLSP</sequence>